<sequence length="1044" mass="108371">MTINIAEFEAVLPDAEAIRTAAGAFKDTVGSINTTATVTAFTWARLQGGVYDVPGKEQVFSAFLPVLTASGDLVESTATVHTATTAYADAVDALEVRLQGVKADAASFYSEVDGRPQDEWDDDEGLVEKELAIIGALDQLYADLQAAQRDCANAISGIYGGPSYVQTTEEGPAAHQVAYGYSKDQLDAAAAAGDVPWGKPTEWDKPWYRDVGDGIASFGKGLWSGVTGTVTGLGNMVGLNGSEAFEQTWAGIGKLAVNVAIVTSPLARVALRASGNGDVVDRAGEELLAVGKAAIHWDEWQSDPAYAAGATTFDLATILLTAGAGATAKVGSVAGKVATIGGKAGTVVRVTGIGKVAVGTVKATDFVQGVKVSTITVTADVGRTVIAKVDDVYRAGTAGVGNTVRHGVAVLNDAGDRFVNALSPQSALAGAGGVSTRPGTLLNAVETHTGSRGGAGNSTGAPSGTGSPGSSSSGTSSSNRAEEFRRLNEGRYGQTVDQQPVPVRTDAGPMPDAATGTGAAEAGRSSSPGLSARPQAEGAAGTTTSMATSEPATSRPATPGNAVPEHRAPGTDATGPTTEFDTPAGSRDGGTPTDAAPGAARPSTSPFAHPESSHGTPVPDVIHRPAEHAVYGLRNDAPDAPSRLEGAARLPDEVHADLRGIVDPDQPPYGLDEHGHELTEAEYANRYGKADDQGAIAWDRYPDNAGAVEGSVRQYDTLDDLRADLGDVTVDRIGANSGSFLAVEGTPWEMRSLPVNTLGKELHHFELDDLPGGYRVEVSEIAPAFGRPGGGTQLRIVDAMSGQPASVDRLIDAQMLRETGPLPASSPLAPESVDGRSLPGDGPAAVGDAGVGGQFTTGGDAAAVHGVREPFDQADPSGVGRSPDLQPRVHDSDSGPGSWEYEPPQKHGGPYQRFVTGVELDDDGRWLEYSVPTESPSSPSGRVKFDGHYWDKGPPPVEVFQEAKGEYAFFDKWGALDDTLDTMVGDQLTRQVDALEAAAPEARLEWNFAEQVVADKMQALVNQNRIFRDLSDEGRIIIKWTPMT</sequence>
<feature type="region of interest" description="Disordered" evidence="1">
    <location>
        <begin position="870"/>
        <end position="911"/>
    </location>
</feature>
<reference evidence="4" key="1">
    <citation type="submission" date="2019-07" db="EMBL/GenBank/DDBJ databases">
        <title>Arthrobacter KR32 sp. nov., isolated from mountain cheese made of cows milk.</title>
        <authorList>
            <person name="Flegler A."/>
        </authorList>
    </citation>
    <scope>NUCLEOTIDE SEQUENCE [LARGE SCALE GENOMIC DNA]</scope>
    <source>
        <strain evidence="4">KR32</strain>
    </source>
</reference>
<feature type="compositionally biased region" description="Low complexity" evidence="1">
    <location>
        <begin position="821"/>
        <end position="830"/>
    </location>
</feature>
<protein>
    <submittedName>
        <fullName evidence="3">DUF4237 domain-containing protein</fullName>
    </submittedName>
</protein>
<evidence type="ECO:0000313" key="4">
    <source>
        <dbReference type="Proteomes" id="UP000326464"/>
    </source>
</evidence>
<feature type="compositionally biased region" description="Low complexity" evidence="1">
    <location>
        <begin position="458"/>
        <end position="479"/>
    </location>
</feature>
<dbReference type="Proteomes" id="UP000326464">
    <property type="component" value="Unassembled WGS sequence"/>
</dbReference>
<dbReference type="GO" id="GO:0050135">
    <property type="term" value="F:NADP+ nucleosidase activity"/>
    <property type="evidence" value="ECO:0007669"/>
    <property type="project" value="InterPro"/>
</dbReference>
<feature type="compositionally biased region" description="Low complexity" evidence="1">
    <location>
        <begin position="589"/>
        <end position="600"/>
    </location>
</feature>
<dbReference type="RefSeq" id="WP_152816602.1">
    <property type="nucleotide sequence ID" value="NZ_VJXX01000005.1"/>
</dbReference>
<dbReference type="Pfam" id="PF14021">
    <property type="entry name" value="TNT"/>
    <property type="match status" value="1"/>
</dbReference>
<gene>
    <name evidence="3" type="ORF">FNH21_13560</name>
</gene>
<evidence type="ECO:0000256" key="1">
    <source>
        <dbReference type="SAM" id="MobiDB-lite"/>
    </source>
</evidence>
<proteinExistence type="predicted"/>
<dbReference type="OrthoDB" id="3259283at2"/>
<feature type="compositionally biased region" description="Basic and acidic residues" evidence="1">
    <location>
        <begin position="480"/>
        <end position="489"/>
    </location>
</feature>
<keyword evidence="4" id="KW-1185">Reference proteome</keyword>
<feature type="compositionally biased region" description="Low complexity" evidence="1">
    <location>
        <begin position="536"/>
        <end position="550"/>
    </location>
</feature>
<dbReference type="InterPro" id="IPR025331">
    <property type="entry name" value="TNT"/>
</dbReference>
<feature type="region of interest" description="Disordered" evidence="1">
    <location>
        <begin position="820"/>
        <end position="842"/>
    </location>
</feature>
<comment type="caution">
    <text evidence="3">The sequence shown here is derived from an EMBL/GenBank/DDBJ whole genome shotgun (WGS) entry which is preliminary data.</text>
</comment>
<dbReference type="EMBL" id="VJXX01000005">
    <property type="protein sequence ID" value="MPY11729.1"/>
    <property type="molecule type" value="Genomic_DNA"/>
</dbReference>
<organism evidence="3 4">
    <name type="scientific">Arthrobacter bussei</name>
    <dbReference type="NCBI Taxonomy" id="2594179"/>
    <lineage>
        <taxon>Bacteria</taxon>
        <taxon>Bacillati</taxon>
        <taxon>Actinomycetota</taxon>
        <taxon>Actinomycetes</taxon>
        <taxon>Micrococcales</taxon>
        <taxon>Micrococcaceae</taxon>
        <taxon>Arthrobacter</taxon>
    </lineage>
</organism>
<accession>A0A7X1NRJ9</accession>
<feature type="compositionally biased region" description="Low complexity" evidence="1">
    <location>
        <begin position="513"/>
        <end position="523"/>
    </location>
</feature>
<evidence type="ECO:0000259" key="2">
    <source>
        <dbReference type="Pfam" id="PF14021"/>
    </source>
</evidence>
<feature type="domain" description="TNT" evidence="2">
    <location>
        <begin position="728"/>
        <end position="818"/>
    </location>
</feature>
<name>A0A7X1NRJ9_9MICC</name>
<feature type="region of interest" description="Disordered" evidence="1">
    <location>
        <begin position="446"/>
        <end position="621"/>
    </location>
</feature>
<dbReference type="AlphaFoldDB" id="A0A7X1NRJ9"/>
<evidence type="ECO:0000313" key="3">
    <source>
        <dbReference type="EMBL" id="MPY11729.1"/>
    </source>
</evidence>